<dbReference type="Proteomes" id="UP000034753">
    <property type="component" value="Unassembled WGS sequence"/>
</dbReference>
<dbReference type="EMBL" id="LCBN01000002">
    <property type="protein sequence ID" value="KKS14351.1"/>
    <property type="molecule type" value="Genomic_DNA"/>
</dbReference>
<dbReference type="AlphaFoldDB" id="A0A0G0YXD2"/>
<reference evidence="1 2" key="1">
    <citation type="journal article" date="2015" name="Nature">
        <title>rRNA introns, odd ribosomes, and small enigmatic genomes across a large radiation of phyla.</title>
        <authorList>
            <person name="Brown C.T."/>
            <person name="Hug L.A."/>
            <person name="Thomas B.C."/>
            <person name="Sharon I."/>
            <person name="Castelle C.J."/>
            <person name="Singh A."/>
            <person name="Wilkins M.J."/>
            <person name="Williams K.H."/>
            <person name="Banfield J.F."/>
        </authorList>
    </citation>
    <scope>NUCLEOTIDE SEQUENCE [LARGE SCALE GENOMIC DNA]</scope>
</reference>
<name>A0A0G0YXD2_9BACT</name>
<accession>A0A0G0YXD2</accession>
<evidence type="ECO:0000313" key="1">
    <source>
        <dbReference type="EMBL" id="KKS14351.1"/>
    </source>
</evidence>
<sequence>MKLIENLLADNFKIVTKEDALHNLHDQFMATVRSSSEFNGIAVGEAHDELKRTRLIIYLAESDRPLKDIDYLDISEPLAAMALVLRSYNVFVDTIHVRQSCNKSLAEKVLEDMKERYSPTPEPKLLYLEIFSAR</sequence>
<protein>
    <submittedName>
        <fullName evidence="1">Uncharacterized protein</fullName>
    </submittedName>
</protein>
<organism evidence="1 2">
    <name type="scientific">Candidatus Daviesbacteria bacterium GW2011_GWB1_41_5</name>
    <dbReference type="NCBI Taxonomy" id="1618429"/>
    <lineage>
        <taxon>Bacteria</taxon>
        <taxon>Candidatus Daviesiibacteriota</taxon>
    </lineage>
</organism>
<gene>
    <name evidence="1" type="ORF">UU67_C0002G0017</name>
</gene>
<proteinExistence type="predicted"/>
<comment type="caution">
    <text evidence="1">The sequence shown here is derived from an EMBL/GenBank/DDBJ whole genome shotgun (WGS) entry which is preliminary data.</text>
</comment>
<evidence type="ECO:0000313" key="2">
    <source>
        <dbReference type="Proteomes" id="UP000034753"/>
    </source>
</evidence>